<dbReference type="NCBIfam" id="NF038176">
    <property type="entry name" value="Rv0340_fam"/>
    <property type="match status" value="1"/>
</dbReference>
<dbReference type="AlphaFoldDB" id="A0A2U3NCN7"/>
<evidence type="ECO:0000313" key="2">
    <source>
        <dbReference type="Proteomes" id="UP000241595"/>
    </source>
</evidence>
<gene>
    <name evidence="1" type="ORF">MTAB308_2748</name>
</gene>
<dbReference type="InterPro" id="IPR049709">
    <property type="entry name" value="IniB-like_N"/>
</dbReference>
<organism evidence="1 2">
    <name type="scientific">Mycobacterium terramassiliense</name>
    <dbReference type="NCBI Taxonomy" id="1841859"/>
    <lineage>
        <taxon>Bacteria</taxon>
        <taxon>Bacillati</taxon>
        <taxon>Actinomycetota</taxon>
        <taxon>Actinomycetes</taxon>
        <taxon>Mycobacteriales</taxon>
        <taxon>Mycobacteriaceae</taxon>
        <taxon>Mycobacterium</taxon>
    </lineage>
</organism>
<feature type="non-terminal residue" evidence="1">
    <location>
        <position position="1"/>
    </location>
</feature>
<accession>A0A2U3NCN7</accession>
<dbReference type="EMBL" id="FTRV01000011">
    <property type="protein sequence ID" value="SPM29257.1"/>
    <property type="molecule type" value="Genomic_DNA"/>
</dbReference>
<sequence>VLANSLLDFVISLVRDPDAAARYAADPAHAIADAHLTGVTSADVNNLIPMVSDSLSMGHPAASAAGTPVVEPGNVWASGAAAAALDAFTPHAPIGVVEQHGPAPGVISQPAAPAPVVAPADTPPAGIDPHEPSVLLAGFDAPDGAVDHGVFPADDLGAWDHPDAHPHPTVDDHHGFGIHG</sequence>
<dbReference type="Proteomes" id="UP000241595">
    <property type="component" value="Unassembled WGS sequence"/>
</dbReference>
<evidence type="ECO:0000313" key="1">
    <source>
        <dbReference type="EMBL" id="SPM29257.1"/>
    </source>
</evidence>
<dbReference type="NCBIfam" id="NF038175">
    <property type="entry name" value="IniB_NTERM"/>
    <property type="match status" value="1"/>
</dbReference>
<protein>
    <submittedName>
        <fullName evidence="1">Uncharacterized protein</fullName>
    </submittedName>
</protein>
<reference evidence="1 2" key="1">
    <citation type="submission" date="2017-01" db="EMBL/GenBank/DDBJ databases">
        <authorList>
            <consortium name="Urmite Genomes"/>
        </authorList>
    </citation>
    <scope>NUCLEOTIDE SEQUENCE [LARGE SCALE GENOMIC DNA]</scope>
    <source>
        <strain evidence="1 2">AB308</strain>
    </source>
</reference>
<dbReference type="STRING" id="1841859.GCA_900157385_02744"/>
<proteinExistence type="predicted"/>
<name>A0A2U3NCN7_9MYCO</name>
<keyword evidence="2" id="KW-1185">Reference proteome</keyword>